<dbReference type="eggNOG" id="ENOG5033KVF">
    <property type="taxonomic scope" value="Bacteria"/>
</dbReference>
<reference evidence="2 3" key="1">
    <citation type="journal article" date="2009" name="Stand. Genomic Sci.">
        <title>Complete genome sequence of Anaerococcus prevotii type strain (PC1).</title>
        <authorList>
            <person name="Labutti K."/>
            <person name="Pukall R."/>
            <person name="Steenblock K."/>
            <person name="Glavina Del Rio T."/>
            <person name="Tice H."/>
            <person name="Copeland A."/>
            <person name="Cheng J.F."/>
            <person name="Lucas S."/>
            <person name="Chen F."/>
            <person name="Nolan M."/>
            <person name="Bruce D."/>
            <person name="Goodwin L."/>
            <person name="Pitluck S."/>
            <person name="Ivanova N."/>
            <person name="Mavromatis K."/>
            <person name="Ovchinnikova G."/>
            <person name="Pati A."/>
            <person name="Chen A."/>
            <person name="Palaniappan K."/>
            <person name="Land M."/>
            <person name="Hauser L."/>
            <person name="Chang Y.J."/>
            <person name="Jeffries C.D."/>
            <person name="Chain P."/>
            <person name="Saunders E."/>
            <person name="Brettin T."/>
            <person name="Detter J.C."/>
            <person name="Han C."/>
            <person name="Goker M."/>
            <person name="Bristow J."/>
            <person name="Eisen J.A."/>
            <person name="Markowitz V."/>
            <person name="Hugenholtz P."/>
            <person name="Kyrpides N.C."/>
            <person name="Klenk H.P."/>
            <person name="Lapidus A."/>
        </authorList>
    </citation>
    <scope>NUCLEOTIDE SEQUENCE [LARGE SCALE GENOMIC DNA]</scope>
    <source>
        <strain evidence="3">ATCC 9321 / DSM 20548 / JCM 6508 / NCTC 11806 / PC1</strain>
    </source>
</reference>
<organism evidence="2 3">
    <name type="scientific">Anaerococcus prevotii (strain ATCC 9321 / DSM 20548 / JCM 6508 / NCTC 11806 / PC1)</name>
    <name type="common">Peptostreptococcus prevotii</name>
    <name type="synonym">Peptococcus prevotii</name>
    <dbReference type="NCBI Taxonomy" id="525919"/>
    <lineage>
        <taxon>Bacteria</taxon>
        <taxon>Bacillati</taxon>
        <taxon>Bacillota</taxon>
        <taxon>Tissierellia</taxon>
        <taxon>Tissierellales</taxon>
        <taxon>Peptoniphilaceae</taxon>
        <taxon>Anaerococcus</taxon>
    </lineage>
</organism>
<gene>
    <name evidence="2" type="ordered locus">Apre_0363</name>
</gene>
<evidence type="ECO:0008006" key="4">
    <source>
        <dbReference type="Google" id="ProtNLM"/>
    </source>
</evidence>
<accession>C7RG01</accession>
<proteinExistence type="predicted"/>
<sequence length="141" mass="15790">MLIAFLIGSFYNFRLGYSNEIRIKIKATFLIIIGAYSILIFIMAGKKDGSLFGLILALSTIILLLSNILSQGVRKDGFVLMNGANPLLLLIKLSDVKDISLEEKKAGIKLTIKAHGTCFVEYFKKKDMKKLEEFIADLQKK</sequence>
<keyword evidence="1" id="KW-0472">Membrane</keyword>
<keyword evidence="1" id="KW-0812">Transmembrane</keyword>
<dbReference type="KEGG" id="apr:Apre_0363"/>
<dbReference type="AlphaFoldDB" id="C7RG01"/>
<keyword evidence="1" id="KW-1133">Transmembrane helix</keyword>
<dbReference type="HOGENOM" id="CLU_1821386_0_0_9"/>
<feature type="transmembrane region" description="Helical" evidence="1">
    <location>
        <begin position="27"/>
        <end position="45"/>
    </location>
</feature>
<name>C7RG01_ANAPD</name>
<evidence type="ECO:0000313" key="2">
    <source>
        <dbReference type="EMBL" id="ACV28412.1"/>
    </source>
</evidence>
<feature type="transmembrane region" description="Helical" evidence="1">
    <location>
        <begin position="51"/>
        <end position="69"/>
    </location>
</feature>
<evidence type="ECO:0000313" key="3">
    <source>
        <dbReference type="Proteomes" id="UP000002294"/>
    </source>
</evidence>
<dbReference type="STRING" id="525919.Apre_0363"/>
<keyword evidence="3" id="KW-1185">Reference proteome</keyword>
<dbReference type="Proteomes" id="UP000002294">
    <property type="component" value="Chromosome"/>
</dbReference>
<evidence type="ECO:0000256" key="1">
    <source>
        <dbReference type="SAM" id="Phobius"/>
    </source>
</evidence>
<protein>
    <recommendedName>
        <fullName evidence="4">DUF5673 domain-containing protein</fullName>
    </recommendedName>
</protein>
<dbReference type="EMBL" id="CP001708">
    <property type="protein sequence ID" value="ACV28412.1"/>
    <property type="molecule type" value="Genomic_DNA"/>
</dbReference>